<dbReference type="PANTHER" id="PTHR37955">
    <property type="entry name" value="TELLURITE RESISTANCE PROTEIN TEHA"/>
    <property type="match status" value="1"/>
</dbReference>
<feature type="transmembrane region" description="Helical" evidence="5">
    <location>
        <begin position="280"/>
        <end position="298"/>
    </location>
</feature>
<evidence type="ECO:0000313" key="7">
    <source>
        <dbReference type="Proteomes" id="UP000304864"/>
    </source>
</evidence>
<evidence type="ECO:0000256" key="5">
    <source>
        <dbReference type="SAM" id="Phobius"/>
    </source>
</evidence>
<dbReference type="InterPro" id="IPR052951">
    <property type="entry name" value="Tellurite_res_ion_channel"/>
</dbReference>
<dbReference type="KEGG" id="thig:FE785_05585"/>
<keyword evidence="4 5" id="KW-0472">Membrane</keyword>
<gene>
    <name evidence="6" type="ORF">FE785_05585</name>
</gene>
<keyword evidence="7" id="KW-1185">Reference proteome</keyword>
<evidence type="ECO:0000256" key="3">
    <source>
        <dbReference type="ARBA" id="ARBA00022989"/>
    </source>
</evidence>
<accession>A0A4P9K564</accession>
<feature type="transmembrane region" description="Helical" evidence="5">
    <location>
        <begin position="100"/>
        <end position="119"/>
    </location>
</feature>
<keyword evidence="2 5" id="KW-0812">Transmembrane</keyword>
<feature type="transmembrane region" description="Helical" evidence="5">
    <location>
        <begin position="131"/>
        <end position="150"/>
    </location>
</feature>
<sequence length="346" mass="39241">MTLSNDTMIGIDCALFIGGFMQSDQPRLAFFPINLFGAIMGYCGLTLVAKEISDIFGFASQIFYALAFITTLFFTLISVIYMAKLIKHMKAVHNEFSHPVALHFFPTFSISLLLLSLIYKDIDFDLAQVLWTLGAVMQFGFLLMILNNWIHQEKWQITHMNPAWFIPVVGNIVVPIGAVNFAPLEVAWFFFSIGLIFWLILNSIVMYRLFFHPPMLKVLEPTLFILIAPPAVGFISYMNLQAMAGVDDFARILFYIALFMTVLLLSQLPRFIAVPFSLSWWAYTFPIAAMTLASFIMYEQLDMSFFAYIGFALLAMLIALVAHLTAKTLWAVKKQQLCVPPQPAQK</sequence>
<dbReference type="GO" id="GO:0005886">
    <property type="term" value="C:plasma membrane"/>
    <property type="evidence" value="ECO:0007669"/>
    <property type="project" value="TreeGrafter"/>
</dbReference>
<dbReference type="GO" id="GO:0046583">
    <property type="term" value="F:monoatomic cation efflux transmembrane transporter activity"/>
    <property type="evidence" value="ECO:0007669"/>
    <property type="project" value="TreeGrafter"/>
</dbReference>
<feature type="transmembrane region" description="Helical" evidence="5">
    <location>
        <begin position="222"/>
        <end position="240"/>
    </location>
</feature>
<keyword evidence="3 5" id="KW-1133">Transmembrane helix</keyword>
<proteinExistence type="predicted"/>
<evidence type="ECO:0000256" key="1">
    <source>
        <dbReference type="ARBA" id="ARBA00004141"/>
    </source>
</evidence>
<dbReference type="AlphaFoldDB" id="A0A4P9K564"/>
<evidence type="ECO:0000313" key="6">
    <source>
        <dbReference type="EMBL" id="QCU90135.1"/>
    </source>
</evidence>
<comment type="subcellular location">
    <subcellularLocation>
        <location evidence="1">Membrane</location>
        <topology evidence="1">Multi-pass membrane protein</topology>
    </subcellularLocation>
</comment>
<dbReference type="InterPro" id="IPR004695">
    <property type="entry name" value="SLAC1/Mae1/Ssu1/TehA"/>
</dbReference>
<dbReference type="OrthoDB" id="309023at2"/>
<organism evidence="6 7">
    <name type="scientific">Thiomicrorhabdus sediminis</name>
    <dbReference type="NCBI Taxonomy" id="2580412"/>
    <lineage>
        <taxon>Bacteria</taxon>
        <taxon>Pseudomonadati</taxon>
        <taxon>Pseudomonadota</taxon>
        <taxon>Gammaproteobacteria</taxon>
        <taxon>Thiotrichales</taxon>
        <taxon>Piscirickettsiaceae</taxon>
        <taxon>Thiomicrorhabdus</taxon>
    </lineage>
</organism>
<feature type="transmembrane region" description="Helical" evidence="5">
    <location>
        <begin position="55"/>
        <end position="80"/>
    </location>
</feature>
<feature type="transmembrane region" description="Helical" evidence="5">
    <location>
        <begin position="252"/>
        <end position="273"/>
    </location>
</feature>
<dbReference type="Pfam" id="PF03595">
    <property type="entry name" value="SLAC1"/>
    <property type="match status" value="1"/>
</dbReference>
<dbReference type="Proteomes" id="UP000304864">
    <property type="component" value="Chromosome"/>
</dbReference>
<evidence type="ECO:0000256" key="4">
    <source>
        <dbReference type="ARBA" id="ARBA00023136"/>
    </source>
</evidence>
<dbReference type="Gene3D" id="1.50.10.150">
    <property type="entry name" value="Voltage-dependent anion channel"/>
    <property type="match status" value="1"/>
</dbReference>
<feature type="transmembrane region" description="Helical" evidence="5">
    <location>
        <begin position="162"/>
        <end position="182"/>
    </location>
</feature>
<evidence type="ECO:0000256" key="2">
    <source>
        <dbReference type="ARBA" id="ARBA00022692"/>
    </source>
</evidence>
<dbReference type="PANTHER" id="PTHR37955:SF1">
    <property type="entry name" value="DEP DOMAIN-CONTAINING PROTEIN"/>
    <property type="match status" value="1"/>
</dbReference>
<feature type="transmembrane region" description="Helical" evidence="5">
    <location>
        <begin position="28"/>
        <end position="49"/>
    </location>
</feature>
<feature type="transmembrane region" description="Helical" evidence="5">
    <location>
        <begin position="304"/>
        <end position="326"/>
    </location>
</feature>
<name>A0A4P9K564_9GAMM</name>
<reference evidence="6 7" key="1">
    <citation type="submission" date="2019-05" db="EMBL/GenBank/DDBJ databases">
        <title>Thiomicrorhabdus sediminis sp. nov, a novel sulfur-oxidizing bacterium isolated from coastal sediment.</title>
        <authorList>
            <person name="Liu X."/>
        </authorList>
    </citation>
    <scope>NUCLEOTIDE SEQUENCE [LARGE SCALE GENOMIC DNA]</scope>
    <source>
        <strain evidence="6 7">G1</strain>
    </source>
</reference>
<dbReference type="CDD" id="cd09323">
    <property type="entry name" value="TDT_SLAC1_like"/>
    <property type="match status" value="1"/>
</dbReference>
<protein>
    <submittedName>
        <fullName evidence="6">C4-dicarboxylate ABC transporter</fullName>
    </submittedName>
</protein>
<dbReference type="EMBL" id="CP040602">
    <property type="protein sequence ID" value="QCU90135.1"/>
    <property type="molecule type" value="Genomic_DNA"/>
</dbReference>
<feature type="transmembrane region" description="Helical" evidence="5">
    <location>
        <begin position="188"/>
        <end position="210"/>
    </location>
</feature>
<dbReference type="InterPro" id="IPR038665">
    <property type="entry name" value="Voltage-dep_anion_channel_sf"/>
</dbReference>